<keyword evidence="1" id="KW-1133">Transmembrane helix</keyword>
<evidence type="ECO:0000256" key="1">
    <source>
        <dbReference type="SAM" id="Phobius"/>
    </source>
</evidence>
<sequence length="202" mass="22878">MKIPLKSISFPTSCVTLLAIVFLPSFNINGIDEITSFSNEIESASKLTVLLIATVIITTLLPSNIRDSIIFTRFKKALPSWRIKKLLYSDHRFGRHFVTQNIPEIANAETPDEEHYTWLKMYKAHKDSAEVTTPHFWYLSLRDTFSSLVILTIYSLISAYYDAIPSLPGGWKYYLFTSAIVMFSARQNGNKLATNVVSASLN</sequence>
<dbReference type="RefSeq" id="WP_035245083.1">
    <property type="nucleotide sequence ID" value="NZ_ARXU01000002.1"/>
</dbReference>
<proteinExistence type="predicted"/>
<dbReference type="EMBL" id="ARXU01000002">
    <property type="protein sequence ID" value="KGD62379.1"/>
    <property type="molecule type" value="Genomic_DNA"/>
</dbReference>
<comment type="caution">
    <text evidence="2">The sequence shown here is derived from an EMBL/GenBank/DDBJ whole genome shotgun (WGS) entry which is preliminary data.</text>
</comment>
<protein>
    <submittedName>
        <fullName evidence="2">Uncharacterized protein</fullName>
    </submittedName>
</protein>
<evidence type="ECO:0000313" key="3">
    <source>
        <dbReference type="Proteomes" id="UP000029443"/>
    </source>
</evidence>
<keyword evidence="3" id="KW-1185">Reference proteome</keyword>
<organism evidence="2 3">
    <name type="scientific">Alcanivorax jadensis T9</name>
    <dbReference type="NCBI Taxonomy" id="1177181"/>
    <lineage>
        <taxon>Bacteria</taxon>
        <taxon>Pseudomonadati</taxon>
        <taxon>Pseudomonadota</taxon>
        <taxon>Gammaproteobacteria</taxon>
        <taxon>Oceanospirillales</taxon>
        <taxon>Alcanivoracaceae</taxon>
        <taxon>Alcanivorax</taxon>
    </lineage>
</organism>
<evidence type="ECO:0000313" key="2">
    <source>
        <dbReference type="EMBL" id="KGD62379.1"/>
    </source>
</evidence>
<dbReference type="Proteomes" id="UP000029443">
    <property type="component" value="Unassembled WGS sequence"/>
</dbReference>
<accession>A0ABR4WH48</accession>
<name>A0ABR4WH48_9GAMM</name>
<keyword evidence="1" id="KW-0812">Transmembrane</keyword>
<reference evidence="2 3" key="1">
    <citation type="submission" date="2012-09" db="EMBL/GenBank/DDBJ databases">
        <title>Genome Sequence of alkane-degrading Bacterium Alcanivorax jadensis T9.</title>
        <authorList>
            <person name="Lai Q."/>
            <person name="Shao Z."/>
        </authorList>
    </citation>
    <scope>NUCLEOTIDE SEQUENCE [LARGE SCALE GENOMIC DNA]</scope>
    <source>
        <strain evidence="2 3">T9</strain>
    </source>
</reference>
<feature type="transmembrane region" description="Helical" evidence="1">
    <location>
        <begin position="46"/>
        <end position="65"/>
    </location>
</feature>
<gene>
    <name evidence="2" type="ORF">T9A_00670</name>
</gene>
<keyword evidence="1" id="KW-0472">Membrane</keyword>